<keyword evidence="4" id="KW-1185">Reference proteome</keyword>
<dbReference type="InterPro" id="IPR001005">
    <property type="entry name" value="SANT/Myb"/>
</dbReference>
<dbReference type="Proteomes" id="UP001457282">
    <property type="component" value="Unassembled WGS sequence"/>
</dbReference>
<proteinExistence type="predicted"/>
<dbReference type="AlphaFoldDB" id="A0AAW1Y752"/>
<protein>
    <recommendedName>
        <fullName evidence="2">Myb-like domain-containing protein</fullName>
    </recommendedName>
</protein>
<dbReference type="GO" id="GO:0030544">
    <property type="term" value="F:Hsp70 protein binding"/>
    <property type="evidence" value="ECO:0007669"/>
    <property type="project" value="InterPro"/>
</dbReference>
<sequence length="283" mass="33028">MERQNAKLTEKARKEEYARIRTLVDNAYKRDPRIVKRKEAEKAEKQKKKQAKLRKICDRMEGKQGVELAKVLRDARCGDNNDLEGKKEEKKPQQQNGSVESNGTVLLASYEKKEKPWSKEEIELLRKGMLKFPKGTSRRWEVVSEFIGTGRSVEEILKATKTVLLQNLILAKLLILFLKKGNLHHLLPHHLQLEWKWKGYQLLRKMKTVPTRVISQKISRESHQVEGQKSRVLMIRMLQMDYPREASQRWERVAAAVPGKSVNQCKKKFSLLKESFRSKKTTA</sequence>
<dbReference type="GO" id="GO:0051083">
    <property type="term" value="P:'de novo' cotranslational protein folding"/>
    <property type="evidence" value="ECO:0007669"/>
    <property type="project" value="InterPro"/>
</dbReference>
<dbReference type="InterPro" id="IPR054076">
    <property type="entry name" value="ZUO1-like_ZHD"/>
</dbReference>
<dbReference type="GO" id="GO:0043022">
    <property type="term" value="F:ribosome binding"/>
    <property type="evidence" value="ECO:0007669"/>
    <property type="project" value="InterPro"/>
</dbReference>
<dbReference type="PANTHER" id="PTHR43999:SF1">
    <property type="entry name" value="DNAJ HOMOLOG SUBFAMILY C MEMBER 2"/>
    <property type="match status" value="1"/>
</dbReference>
<dbReference type="EMBL" id="JBEDUW010000002">
    <property type="protein sequence ID" value="KAK9944586.1"/>
    <property type="molecule type" value="Genomic_DNA"/>
</dbReference>
<evidence type="ECO:0000313" key="4">
    <source>
        <dbReference type="Proteomes" id="UP001457282"/>
    </source>
</evidence>
<evidence type="ECO:0000256" key="1">
    <source>
        <dbReference type="SAM" id="MobiDB-lite"/>
    </source>
</evidence>
<feature type="compositionally biased region" description="Basic and acidic residues" evidence="1">
    <location>
        <begin position="79"/>
        <end position="92"/>
    </location>
</feature>
<organism evidence="3 4">
    <name type="scientific">Rubus argutus</name>
    <name type="common">Southern blackberry</name>
    <dbReference type="NCBI Taxonomy" id="59490"/>
    <lineage>
        <taxon>Eukaryota</taxon>
        <taxon>Viridiplantae</taxon>
        <taxon>Streptophyta</taxon>
        <taxon>Embryophyta</taxon>
        <taxon>Tracheophyta</taxon>
        <taxon>Spermatophyta</taxon>
        <taxon>Magnoliopsida</taxon>
        <taxon>eudicotyledons</taxon>
        <taxon>Gunneridae</taxon>
        <taxon>Pentapetalae</taxon>
        <taxon>rosids</taxon>
        <taxon>fabids</taxon>
        <taxon>Rosales</taxon>
        <taxon>Rosaceae</taxon>
        <taxon>Rosoideae</taxon>
        <taxon>Rosoideae incertae sedis</taxon>
        <taxon>Rubus</taxon>
    </lineage>
</organism>
<dbReference type="Pfam" id="PF21884">
    <property type="entry name" value="ZUO1-like_ZHD"/>
    <property type="match status" value="1"/>
</dbReference>
<dbReference type="SMART" id="SM00717">
    <property type="entry name" value="SANT"/>
    <property type="match status" value="2"/>
</dbReference>
<evidence type="ECO:0000259" key="2">
    <source>
        <dbReference type="SMART" id="SM00717"/>
    </source>
</evidence>
<dbReference type="GO" id="GO:0005829">
    <property type="term" value="C:cytosol"/>
    <property type="evidence" value="ECO:0007669"/>
    <property type="project" value="TreeGrafter"/>
</dbReference>
<feature type="compositionally biased region" description="Basic residues" evidence="1">
    <location>
        <begin position="45"/>
        <end position="54"/>
    </location>
</feature>
<dbReference type="GO" id="GO:0006450">
    <property type="term" value="P:regulation of translational fidelity"/>
    <property type="evidence" value="ECO:0007669"/>
    <property type="project" value="InterPro"/>
</dbReference>
<dbReference type="Gene3D" id="1.10.10.60">
    <property type="entry name" value="Homeodomain-like"/>
    <property type="match status" value="2"/>
</dbReference>
<feature type="compositionally biased region" description="Basic and acidic residues" evidence="1">
    <location>
        <begin position="35"/>
        <end position="44"/>
    </location>
</feature>
<feature type="region of interest" description="Disordered" evidence="1">
    <location>
        <begin position="79"/>
        <end position="102"/>
    </location>
</feature>
<feature type="region of interest" description="Disordered" evidence="1">
    <location>
        <begin position="35"/>
        <end position="56"/>
    </location>
</feature>
<dbReference type="Pfam" id="PF23082">
    <property type="entry name" value="Myb_DNA-binding_2"/>
    <property type="match status" value="1"/>
</dbReference>
<dbReference type="CDD" id="cd00167">
    <property type="entry name" value="SANT"/>
    <property type="match status" value="1"/>
</dbReference>
<feature type="domain" description="Myb-like" evidence="2">
    <location>
        <begin position="113"/>
        <end position="166"/>
    </location>
</feature>
<feature type="domain" description="Myb-like" evidence="2">
    <location>
        <begin position="228"/>
        <end position="275"/>
    </location>
</feature>
<name>A0AAW1Y752_RUBAR</name>
<reference evidence="3 4" key="1">
    <citation type="journal article" date="2023" name="G3 (Bethesda)">
        <title>A chromosome-length genome assembly and annotation of blackberry (Rubus argutus, cv. 'Hillquist').</title>
        <authorList>
            <person name="Bruna T."/>
            <person name="Aryal R."/>
            <person name="Dudchenko O."/>
            <person name="Sargent D.J."/>
            <person name="Mead D."/>
            <person name="Buti M."/>
            <person name="Cavallini A."/>
            <person name="Hytonen T."/>
            <person name="Andres J."/>
            <person name="Pham M."/>
            <person name="Weisz D."/>
            <person name="Mascagni F."/>
            <person name="Usai G."/>
            <person name="Natali L."/>
            <person name="Bassil N."/>
            <person name="Fernandez G.E."/>
            <person name="Lomsadze A."/>
            <person name="Armour M."/>
            <person name="Olukolu B."/>
            <person name="Poorten T."/>
            <person name="Britton C."/>
            <person name="Davik J."/>
            <person name="Ashrafi H."/>
            <person name="Aiden E.L."/>
            <person name="Borodovsky M."/>
            <person name="Worthington M."/>
        </authorList>
    </citation>
    <scope>NUCLEOTIDE SEQUENCE [LARGE SCALE GENOMIC DNA]</scope>
    <source>
        <strain evidence="3">PI 553951</strain>
    </source>
</reference>
<dbReference type="SUPFAM" id="SSF46689">
    <property type="entry name" value="Homeodomain-like"/>
    <property type="match status" value="2"/>
</dbReference>
<dbReference type="PANTHER" id="PTHR43999">
    <property type="entry name" value="DNAJ HOMOLOG SUBFAMILY C MEMBER 2"/>
    <property type="match status" value="1"/>
</dbReference>
<accession>A0AAW1Y752</accession>
<evidence type="ECO:0000313" key="3">
    <source>
        <dbReference type="EMBL" id="KAK9944586.1"/>
    </source>
</evidence>
<dbReference type="InterPro" id="IPR009057">
    <property type="entry name" value="Homeodomain-like_sf"/>
</dbReference>
<comment type="caution">
    <text evidence="3">The sequence shown here is derived from an EMBL/GenBank/DDBJ whole genome shotgun (WGS) entry which is preliminary data.</text>
</comment>
<dbReference type="InterPro" id="IPR044634">
    <property type="entry name" value="Zuotin/DnaJC2"/>
</dbReference>
<gene>
    <name evidence="3" type="ORF">M0R45_010147</name>
</gene>